<dbReference type="InterPro" id="IPR038630">
    <property type="entry name" value="L24e/L24_sf"/>
</dbReference>
<dbReference type="HAMAP" id="MF_00773">
    <property type="entry name" value="Ribosomal_eL24"/>
    <property type="match status" value="1"/>
</dbReference>
<dbReference type="Proteomes" id="UP000509448">
    <property type="component" value="Chromosome"/>
</dbReference>
<accession>A0A4P2VD56</accession>
<dbReference type="Gene3D" id="2.30.170.20">
    <property type="entry name" value="Ribosomal protein L24e"/>
    <property type="match status" value="1"/>
</dbReference>
<reference evidence="12 13" key="1">
    <citation type="journal article" date="2019" name="ISME J.">
        <title>Isolation and characterization of a thermophilic sulfur- and iron-reducing thaumarchaeote from a terrestrial acidic hot spring.</title>
        <authorList>
            <person name="Kato S."/>
            <person name="Itoh T."/>
            <person name="Yuki M."/>
            <person name="Nagamori M."/>
            <person name="Ohnishi M."/>
            <person name="Uematsu K."/>
            <person name="Suzuki K."/>
            <person name="Takashina T."/>
            <person name="Ohkuma M."/>
        </authorList>
    </citation>
    <scope>NUCLEOTIDE SEQUENCE [LARGE SCALE GENOMIC DNA]</scope>
    <source>
        <strain evidence="12 13">NAS-02</strain>
    </source>
</reference>
<comment type="function">
    <text evidence="10">Binds to the 23S rRNA.</text>
</comment>
<dbReference type="GO" id="GO:0006412">
    <property type="term" value="P:translation"/>
    <property type="evidence" value="ECO:0007669"/>
    <property type="project" value="UniProtKB-UniRule"/>
</dbReference>
<feature type="zinc finger region" description="C4-type" evidence="10">
    <location>
        <begin position="10"/>
        <end position="40"/>
    </location>
</feature>
<evidence type="ECO:0000256" key="9">
    <source>
        <dbReference type="ARBA" id="ARBA00062681"/>
    </source>
</evidence>
<comment type="cofactor">
    <cofactor evidence="10">
        <name>Zn(2+)</name>
        <dbReference type="ChEBI" id="CHEBI:29105"/>
    </cofactor>
    <text evidence="10">Binds 1 zinc ion per subunit.</text>
</comment>
<proteinExistence type="inferred from homology"/>
<dbReference type="GO" id="GO:0003735">
    <property type="term" value="F:structural constituent of ribosome"/>
    <property type="evidence" value="ECO:0007669"/>
    <property type="project" value="InterPro"/>
</dbReference>
<feature type="domain" description="TRASH" evidence="11">
    <location>
        <begin position="10"/>
        <end position="48"/>
    </location>
</feature>
<dbReference type="RefSeq" id="WP_174448059.1">
    <property type="nucleotide sequence ID" value="NZ_AP018732.1"/>
</dbReference>
<dbReference type="KEGG" id="ccai:NAS2_0361"/>
<dbReference type="SUPFAM" id="SSF57716">
    <property type="entry name" value="Glucocorticoid receptor-like (DNA-binding domain)"/>
    <property type="match status" value="1"/>
</dbReference>
<dbReference type="GO" id="GO:0005840">
    <property type="term" value="C:ribosome"/>
    <property type="evidence" value="ECO:0007669"/>
    <property type="project" value="UniProtKB-KW"/>
</dbReference>
<keyword evidence="13" id="KW-1185">Reference proteome</keyword>
<evidence type="ECO:0000256" key="8">
    <source>
        <dbReference type="ARBA" id="ARBA00023274"/>
    </source>
</evidence>
<keyword evidence="4 10" id="KW-0863">Zinc-finger</keyword>
<dbReference type="SMART" id="SM00746">
    <property type="entry name" value="TRASH"/>
    <property type="match status" value="1"/>
</dbReference>
<evidence type="ECO:0000259" key="11">
    <source>
        <dbReference type="SMART" id="SM00746"/>
    </source>
</evidence>
<dbReference type="InterPro" id="IPR000988">
    <property type="entry name" value="Ribosomal_eL24-rel_N"/>
</dbReference>
<dbReference type="InterPro" id="IPR056366">
    <property type="entry name" value="Ribosomal_eL24"/>
</dbReference>
<dbReference type="GO" id="GO:1990904">
    <property type="term" value="C:ribonucleoprotein complex"/>
    <property type="evidence" value="ECO:0007669"/>
    <property type="project" value="UniProtKB-KW"/>
</dbReference>
<keyword evidence="7 10" id="KW-0689">Ribosomal protein</keyword>
<keyword evidence="2 10" id="KW-0479">Metal-binding</keyword>
<dbReference type="NCBIfam" id="NF034186">
    <property type="entry name" value="PRK14891.1-1"/>
    <property type="match status" value="1"/>
</dbReference>
<dbReference type="AlphaFoldDB" id="A0A4P2VD56"/>
<feature type="binding site" evidence="10">
    <location>
        <position position="40"/>
    </location>
    <ligand>
        <name>Zn(2+)</name>
        <dbReference type="ChEBI" id="CHEBI:29105"/>
    </ligand>
</feature>
<dbReference type="InterPro" id="IPR011017">
    <property type="entry name" value="TRASH_dom"/>
</dbReference>
<evidence type="ECO:0000313" key="13">
    <source>
        <dbReference type="Proteomes" id="UP000509448"/>
    </source>
</evidence>
<dbReference type="GeneID" id="55584179"/>
<evidence type="ECO:0000256" key="3">
    <source>
        <dbReference type="ARBA" id="ARBA00022730"/>
    </source>
</evidence>
<dbReference type="GO" id="GO:0008270">
    <property type="term" value="F:zinc ion binding"/>
    <property type="evidence" value="ECO:0007669"/>
    <property type="project" value="UniProtKB-UniRule"/>
</dbReference>
<gene>
    <name evidence="10" type="primary">rpl24e</name>
    <name evidence="12" type="ORF">NAS2_0361</name>
</gene>
<dbReference type="EMBL" id="AP018732">
    <property type="protein sequence ID" value="BBE41752.1"/>
    <property type="molecule type" value="Genomic_DNA"/>
</dbReference>
<dbReference type="OrthoDB" id="55506at2157"/>
<keyword evidence="3 10" id="KW-0699">rRNA-binding</keyword>
<dbReference type="PANTHER" id="PTHR10792">
    <property type="entry name" value="60S RIBOSOMAL PROTEIN L24"/>
    <property type="match status" value="1"/>
</dbReference>
<comment type="subunit">
    <text evidence="9 10">Part of the 50S ribosomal subunit. Forms a cluster with proteins L3 and L14.</text>
</comment>
<evidence type="ECO:0000256" key="2">
    <source>
        <dbReference type="ARBA" id="ARBA00022723"/>
    </source>
</evidence>
<evidence type="ECO:0000313" key="12">
    <source>
        <dbReference type="EMBL" id="BBE41752.1"/>
    </source>
</evidence>
<feature type="binding site" evidence="10">
    <location>
        <position position="13"/>
    </location>
    <ligand>
        <name>Zn(2+)</name>
        <dbReference type="ChEBI" id="CHEBI:29105"/>
    </ligand>
</feature>
<keyword evidence="6 10" id="KW-0694">RNA-binding</keyword>
<evidence type="ECO:0000256" key="1">
    <source>
        <dbReference type="ARBA" id="ARBA00005647"/>
    </source>
</evidence>
<keyword evidence="5 10" id="KW-0862">Zinc</keyword>
<dbReference type="InterPro" id="IPR055345">
    <property type="entry name" value="Ribosomal_eL24-rel_arc"/>
</dbReference>
<dbReference type="CDD" id="cd00472">
    <property type="entry name" value="Ribosomal_L24e_L24"/>
    <property type="match status" value="1"/>
</dbReference>
<dbReference type="PANTHER" id="PTHR10792:SF1">
    <property type="entry name" value="RIBOSOMAL PROTEIN L24"/>
    <property type="match status" value="1"/>
</dbReference>
<dbReference type="GO" id="GO:0019843">
    <property type="term" value="F:rRNA binding"/>
    <property type="evidence" value="ECO:0007669"/>
    <property type="project" value="UniProtKB-UniRule"/>
</dbReference>
<evidence type="ECO:0000256" key="10">
    <source>
        <dbReference type="HAMAP-Rule" id="MF_00773"/>
    </source>
</evidence>
<sequence>MSVQLQTHKCAFCGRDVAPGHGIMYVRNNGTVLWFCSDKCRKNMLELRRDPRRLKWTAKYKKGGSLG</sequence>
<feature type="binding site" evidence="10">
    <location>
        <position position="36"/>
    </location>
    <ligand>
        <name>Zn(2+)</name>
        <dbReference type="ChEBI" id="CHEBI:29105"/>
    </ligand>
</feature>
<comment type="similarity">
    <text evidence="1 10">Belongs to the eukaryotic ribosomal protein eL24 family.</text>
</comment>
<dbReference type="Pfam" id="PF01246">
    <property type="entry name" value="Ribosomal_L24e"/>
    <property type="match status" value="1"/>
</dbReference>
<evidence type="ECO:0000256" key="7">
    <source>
        <dbReference type="ARBA" id="ARBA00022980"/>
    </source>
</evidence>
<organism evidence="12 13">
    <name type="scientific">Conexivisphaera calida</name>
    <dbReference type="NCBI Taxonomy" id="1874277"/>
    <lineage>
        <taxon>Archaea</taxon>
        <taxon>Nitrososphaerota</taxon>
        <taxon>Conexivisphaeria</taxon>
        <taxon>Conexivisphaerales</taxon>
        <taxon>Conexivisphaeraceae</taxon>
        <taxon>Conexivisphaera</taxon>
    </lineage>
</organism>
<name>A0A4P2VD56_9ARCH</name>
<evidence type="ECO:0000256" key="5">
    <source>
        <dbReference type="ARBA" id="ARBA00022833"/>
    </source>
</evidence>
<protein>
    <recommendedName>
        <fullName evidence="10">Large ribosomal subunit protein eL24</fullName>
    </recommendedName>
</protein>
<feature type="binding site" evidence="10">
    <location>
        <position position="10"/>
    </location>
    <ligand>
        <name>Zn(2+)</name>
        <dbReference type="ChEBI" id="CHEBI:29105"/>
    </ligand>
</feature>
<evidence type="ECO:0000256" key="4">
    <source>
        <dbReference type="ARBA" id="ARBA00022771"/>
    </source>
</evidence>
<keyword evidence="8 10" id="KW-0687">Ribonucleoprotein</keyword>
<dbReference type="FunFam" id="2.30.170.20:FF:000001">
    <property type="entry name" value="probable ribosome biogenesis protein RLP24"/>
    <property type="match status" value="1"/>
</dbReference>
<evidence type="ECO:0000256" key="6">
    <source>
        <dbReference type="ARBA" id="ARBA00022884"/>
    </source>
</evidence>